<proteinExistence type="predicted"/>
<dbReference type="Pfam" id="PF07536">
    <property type="entry name" value="HWE_HK"/>
    <property type="match status" value="1"/>
</dbReference>
<organism evidence="9 10">
    <name type="scientific">Novosphingobium anseongense</name>
    <dbReference type="NCBI Taxonomy" id="3133436"/>
    <lineage>
        <taxon>Bacteria</taxon>
        <taxon>Pseudomonadati</taxon>
        <taxon>Pseudomonadota</taxon>
        <taxon>Alphaproteobacteria</taxon>
        <taxon>Sphingomonadales</taxon>
        <taxon>Sphingomonadaceae</taxon>
        <taxon>Novosphingobium</taxon>
    </lineage>
</organism>
<dbReference type="InterPro" id="IPR036890">
    <property type="entry name" value="HATPase_C_sf"/>
</dbReference>
<evidence type="ECO:0000256" key="1">
    <source>
        <dbReference type="ARBA" id="ARBA00000085"/>
    </source>
</evidence>
<evidence type="ECO:0000256" key="7">
    <source>
        <dbReference type="ARBA" id="ARBA00022840"/>
    </source>
</evidence>
<comment type="catalytic activity">
    <reaction evidence="1">
        <text>ATP + protein L-histidine = ADP + protein N-phospho-L-histidine.</text>
        <dbReference type="EC" id="2.7.13.3"/>
    </reaction>
</comment>
<dbReference type="PANTHER" id="PTHR41523:SF8">
    <property type="entry name" value="ETHYLENE RESPONSE SENSOR PROTEIN"/>
    <property type="match status" value="1"/>
</dbReference>
<dbReference type="Proteomes" id="UP001361239">
    <property type="component" value="Unassembled WGS sequence"/>
</dbReference>
<evidence type="ECO:0000256" key="3">
    <source>
        <dbReference type="ARBA" id="ARBA00022553"/>
    </source>
</evidence>
<protein>
    <recommendedName>
        <fullName evidence="2">histidine kinase</fullName>
        <ecNumber evidence="2">2.7.13.3</ecNumber>
    </recommendedName>
</protein>
<dbReference type="PANTHER" id="PTHR41523">
    <property type="entry name" value="TWO-COMPONENT SYSTEM SENSOR PROTEIN"/>
    <property type="match status" value="1"/>
</dbReference>
<feature type="domain" description="Signal transduction histidine kinase HWE region" evidence="8">
    <location>
        <begin position="1"/>
        <end position="86"/>
    </location>
</feature>
<evidence type="ECO:0000256" key="2">
    <source>
        <dbReference type="ARBA" id="ARBA00012438"/>
    </source>
</evidence>
<keyword evidence="10" id="KW-1185">Reference proteome</keyword>
<dbReference type="RefSeq" id="WP_339589531.1">
    <property type="nucleotide sequence ID" value="NZ_JBBHJZ010000010.1"/>
</dbReference>
<dbReference type="InterPro" id="IPR011102">
    <property type="entry name" value="Sig_transdc_His_kinase_HWE"/>
</dbReference>
<name>A0ABU8S2L0_9SPHN</name>
<reference evidence="9 10" key="1">
    <citation type="submission" date="2024-03" db="EMBL/GenBank/DDBJ databases">
        <authorList>
            <person name="Jo J.-H."/>
        </authorList>
    </citation>
    <scope>NUCLEOTIDE SEQUENCE [LARGE SCALE GENOMIC DNA]</scope>
    <source>
        <strain evidence="9 10">PS1R-30</strain>
    </source>
</reference>
<sequence length="185" mass="19654">MHHRIKNLLSIVQGLVSVGRRRAEDVDDFADDLSSRITALGAAQQLVLGLPGEEQPGAALSEVIGAVLEPYRDDGQVTVAQCDAPVGARASTSLALLLHELATNAVKYGALSNPDGRLVVDISTMEANVTIAWRERGGSEDNGDRGFGTELMRAALHGLGGTIEQAWQDGERVVTICLARDQLTN</sequence>
<evidence type="ECO:0000313" key="9">
    <source>
        <dbReference type="EMBL" id="MEJ5979591.1"/>
    </source>
</evidence>
<keyword evidence="3" id="KW-0597">Phosphoprotein</keyword>
<dbReference type="SMART" id="SM00911">
    <property type="entry name" value="HWE_HK"/>
    <property type="match status" value="1"/>
</dbReference>
<keyword evidence="6 9" id="KW-0418">Kinase</keyword>
<dbReference type="GO" id="GO:0016301">
    <property type="term" value="F:kinase activity"/>
    <property type="evidence" value="ECO:0007669"/>
    <property type="project" value="UniProtKB-KW"/>
</dbReference>
<evidence type="ECO:0000259" key="8">
    <source>
        <dbReference type="SMART" id="SM00911"/>
    </source>
</evidence>
<dbReference type="SUPFAM" id="SSF55874">
    <property type="entry name" value="ATPase domain of HSP90 chaperone/DNA topoisomerase II/histidine kinase"/>
    <property type="match status" value="1"/>
</dbReference>
<evidence type="ECO:0000313" key="10">
    <source>
        <dbReference type="Proteomes" id="UP001361239"/>
    </source>
</evidence>
<comment type="caution">
    <text evidence="9">The sequence shown here is derived from an EMBL/GenBank/DDBJ whole genome shotgun (WGS) entry which is preliminary data.</text>
</comment>
<accession>A0ABU8S2L0</accession>
<keyword evidence="4" id="KW-0808">Transferase</keyword>
<gene>
    <name evidence="9" type="ORF">WG901_23265</name>
</gene>
<dbReference type="EC" id="2.7.13.3" evidence="2"/>
<evidence type="ECO:0000256" key="6">
    <source>
        <dbReference type="ARBA" id="ARBA00022777"/>
    </source>
</evidence>
<keyword evidence="7" id="KW-0067">ATP-binding</keyword>
<evidence type="ECO:0000256" key="4">
    <source>
        <dbReference type="ARBA" id="ARBA00022679"/>
    </source>
</evidence>
<keyword evidence="5" id="KW-0547">Nucleotide-binding</keyword>
<dbReference type="Gene3D" id="3.30.565.10">
    <property type="entry name" value="Histidine kinase-like ATPase, C-terminal domain"/>
    <property type="match status" value="1"/>
</dbReference>
<dbReference type="EMBL" id="JBBHJZ010000010">
    <property type="protein sequence ID" value="MEJ5979591.1"/>
    <property type="molecule type" value="Genomic_DNA"/>
</dbReference>
<evidence type="ECO:0000256" key="5">
    <source>
        <dbReference type="ARBA" id="ARBA00022741"/>
    </source>
</evidence>